<accession>A0ACC1S334</accession>
<reference evidence="1" key="1">
    <citation type="submission" date="2022-08" db="EMBL/GenBank/DDBJ databases">
        <title>Genome Sequence of Fusarium decemcellulare.</title>
        <authorList>
            <person name="Buettner E."/>
        </authorList>
    </citation>
    <scope>NUCLEOTIDE SEQUENCE</scope>
    <source>
        <strain evidence="1">Babe19</strain>
    </source>
</reference>
<sequence length="684" mass="74314">MAPITIRGNTLDPAKPPAGLNLIQKTANKNYILIQLKEELSQDGIDSLRTRDVTVIKKVDKYTWMCHSPAPNFDKFKSLPFIQSVLEYLPFFKIRDSLKQQIAKSGANDLFHVGFALHAYYRTKQQTDDILQQVIKIVKDAASAAPGAPAPPTPYKVISSGGGLIEIDIAARHLEAIAAIDAVEAIEEVYESTLLNDEARQLIGIESFNDAFKKVKENKNKQPFTGRGQIIAVADSGIDPDHPSFADNAIVGANDYLYDMFLPNKQLTDHHGHGTHVAATIVGRKFTSQGKNIMGMAPGAQVVPQAWRGDDNLPAGSRTKERPDVRNLFEKPYEDHNARIHNNSHGSMVKGPDGSETQPPYGALDAAVVDEAVCKYPELLIVFAAGNAGVATTITSQIGAYAAAKNCITVGACFSSRPVSLINDKLKYDESNKNPPTTDQVPKFSSKGPTVEGRIKPDLVAPGVSILSALSSKIGTDTRETIPPTRVQDWQNRYGVIDAKGKTNTSMLHNGTSMAAPVVSGAAALVREALIGGVEKKPTSALVKALLIHGATYLGDDKTQYGYGRLNVETSLQLAQAMPVSGFIQGTFKKKDKYPVNIQKWTTDSKLKVTLVYIDAPGERINNRVFLRYKVGGEEKNTATSLDTVQQVVVEKIGSSTAPEVWVEAERCISDSPYAIVWSFESVK</sequence>
<dbReference type="Proteomes" id="UP001148629">
    <property type="component" value="Unassembled WGS sequence"/>
</dbReference>
<protein>
    <submittedName>
        <fullName evidence="1">Uncharacterized protein</fullName>
    </submittedName>
</protein>
<evidence type="ECO:0000313" key="2">
    <source>
        <dbReference type="Proteomes" id="UP001148629"/>
    </source>
</evidence>
<comment type="caution">
    <text evidence="1">The sequence shown here is derived from an EMBL/GenBank/DDBJ whole genome shotgun (WGS) entry which is preliminary data.</text>
</comment>
<proteinExistence type="predicted"/>
<organism evidence="1 2">
    <name type="scientific">Fusarium decemcellulare</name>
    <dbReference type="NCBI Taxonomy" id="57161"/>
    <lineage>
        <taxon>Eukaryota</taxon>
        <taxon>Fungi</taxon>
        <taxon>Dikarya</taxon>
        <taxon>Ascomycota</taxon>
        <taxon>Pezizomycotina</taxon>
        <taxon>Sordariomycetes</taxon>
        <taxon>Hypocreomycetidae</taxon>
        <taxon>Hypocreales</taxon>
        <taxon>Nectriaceae</taxon>
        <taxon>Fusarium</taxon>
        <taxon>Fusarium decemcellulare species complex</taxon>
    </lineage>
</organism>
<gene>
    <name evidence="1" type="ORF">NM208_g9086</name>
</gene>
<dbReference type="EMBL" id="JANRMS010001110">
    <property type="protein sequence ID" value="KAJ3530976.1"/>
    <property type="molecule type" value="Genomic_DNA"/>
</dbReference>
<keyword evidence="2" id="KW-1185">Reference proteome</keyword>
<evidence type="ECO:0000313" key="1">
    <source>
        <dbReference type="EMBL" id="KAJ3530976.1"/>
    </source>
</evidence>
<name>A0ACC1S334_9HYPO</name>